<accession>A0A132PB34</accession>
<dbReference type="InterPro" id="IPR050534">
    <property type="entry name" value="Coronavir_polyprotein_1ab"/>
</dbReference>
<evidence type="ECO:0000259" key="3">
    <source>
        <dbReference type="Pfam" id="PF08751"/>
    </source>
</evidence>
<protein>
    <submittedName>
        <fullName evidence="4">ATPase AAA</fullName>
    </submittedName>
</protein>
<organism evidence="4 5">
    <name type="scientific">Mycolicibacterium wolinskyi</name>
    <dbReference type="NCBI Taxonomy" id="59750"/>
    <lineage>
        <taxon>Bacteria</taxon>
        <taxon>Bacillati</taxon>
        <taxon>Actinomycetota</taxon>
        <taxon>Actinomycetes</taxon>
        <taxon>Mycobacteriales</taxon>
        <taxon>Mycobacteriaceae</taxon>
        <taxon>Mycolicibacterium</taxon>
    </lineage>
</organism>
<reference evidence="4 5" key="1">
    <citation type="submission" date="2015-07" db="EMBL/GenBank/DDBJ databases">
        <title>A draft genome sequence of Mycobacterium wolinskyi.</title>
        <authorList>
            <person name="de Man T.J."/>
            <person name="Perry K.A."/>
            <person name="Coulliette A.D."/>
            <person name="Jensen B."/>
            <person name="Toney N.C."/>
            <person name="Limbago B.M."/>
            <person name="Noble-Wang J."/>
        </authorList>
    </citation>
    <scope>NUCLEOTIDE SEQUENCE [LARGE SCALE GENOMIC DNA]</scope>
    <source>
        <strain evidence="4 5">CDC_01</strain>
    </source>
</reference>
<dbReference type="Pfam" id="PF13604">
    <property type="entry name" value="AAA_30"/>
    <property type="match status" value="1"/>
</dbReference>
<comment type="caution">
    <text evidence="4">The sequence shown here is derived from an EMBL/GenBank/DDBJ whole genome shotgun (WGS) entry which is preliminary data.</text>
</comment>
<dbReference type="AlphaFoldDB" id="A0A132PB34"/>
<evidence type="ECO:0000313" key="5">
    <source>
        <dbReference type="Proteomes" id="UP000070612"/>
    </source>
</evidence>
<sequence>MLTIAKLGAWSVSYYVDTARQAAAAALDGRAAGGGLGEYYSESETRLPVWFSAGRDATAARGLTGAGRDGENADLDAVTRWLDDGESPCGASGRAFGQRASVHGYDLTFCAPKSVSLMRGLGNDVTGKAVADAHAFAITEAMEYLAEHGGYTRVHNPRTGEKDLVRLPGIVAAGFQHETSRAGDPHLHTHVLVPNRQARADGRLVSLDGTSLYHEAKAAGIIYQATLRRELTRSIGVEWNDVDPHTGMAEIAGADRRDLSAWSTRATQLREWAAGHLRLGGDDELSAGQLATAQKATRPRKPEGVAWASLRVAWADDDRTFRVDMDAQQAAREARRAADVDYGEVVRRAVSHGLTKAAFTRADLIEAIGARMPVDDADGASPREVIERLADGVALRIGDERAAHQREGSIRYTAADLVAEERAILDVMGRRHSAAVLPSVDTTGLSADQARAVTAIATSGRLVQPLSAPAGAGKTHSLRALRAAAHEAGKRVLVAAPTGRAVDVAVREQAGDHGATLDALLGRLERGTEVLDADTVVIVDEAGMVGTQHLRRLLEVATAAGTKVVLVGDEHQLAPVAQRGGTFAQLVTDLPWAQRLSQVWRMHDHDERDASLAVRDGGPAALRRAVGWYRRHERLHIGDQVTIADDAVAAWTADVAAGRDGLLIADRWEMADALNIRIHSERISDDAPTVATARGHRVAAGDVVITRQNTTDIPTRTDRGADADPIRNGQRWEVLAVDPDAGRIAARRLDDGAIAVLSGDYLRQYTHLGYAVTVHAAQGVTADTCHTLLSAEAATRSIAYVGLTRGRYTNTVLLYDTRAGEADHEHADPTATGVHTARRGTPAQAATALRSVLGRDDRAATITTAAAATDEDQLPDQVADLRRHHRTVTARLRREHRIDHHAAHDRSAQDRAHASDRALVEVLAATHRYSTPLPSSGLRSDPVAVALSAPYVVTTLAADRYTPDTADTVRQAAAGTDRRYVQIAAAPSRPDQRRLDQLAERLPAHPPPPGAVVVVEDAAAADPAHLAVVATALAPARGRLLLIDSGAPGPSRRLLDGLDLPWSENVRPTPDVADPALAAVADSHRAAAERSWRILTTPLTRDRGRDRTRDQGYGLELD</sequence>
<dbReference type="RefSeq" id="WP_067859741.1">
    <property type="nucleotide sequence ID" value="NZ_LGTW01000042.1"/>
</dbReference>
<dbReference type="InterPro" id="IPR027417">
    <property type="entry name" value="P-loop_NTPase"/>
</dbReference>
<dbReference type="InterPro" id="IPR014862">
    <property type="entry name" value="TrwC"/>
</dbReference>
<evidence type="ECO:0000256" key="1">
    <source>
        <dbReference type="ARBA" id="ARBA00022741"/>
    </source>
</evidence>
<dbReference type="PATRIC" id="fig|59750.3.peg.5783"/>
<feature type="domain" description="TrwC relaxase" evidence="3">
    <location>
        <begin position="14"/>
        <end position="316"/>
    </location>
</feature>
<keyword evidence="1" id="KW-0547">Nucleotide-binding</keyword>
<dbReference type="GO" id="GO:0003678">
    <property type="term" value="F:DNA helicase activity"/>
    <property type="evidence" value="ECO:0007669"/>
    <property type="project" value="UniProtKB-ARBA"/>
</dbReference>
<dbReference type="SUPFAM" id="SSF52540">
    <property type="entry name" value="P-loop containing nucleoside triphosphate hydrolases"/>
    <property type="match status" value="2"/>
</dbReference>
<dbReference type="PANTHER" id="PTHR43788">
    <property type="entry name" value="DNA2/NAM7 HELICASE FAMILY MEMBER"/>
    <property type="match status" value="1"/>
</dbReference>
<dbReference type="GO" id="GO:0005524">
    <property type="term" value="F:ATP binding"/>
    <property type="evidence" value="ECO:0007669"/>
    <property type="project" value="UniProtKB-KW"/>
</dbReference>
<dbReference type="Proteomes" id="UP000070612">
    <property type="component" value="Unassembled WGS sequence"/>
</dbReference>
<evidence type="ECO:0000313" key="4">
    <source>
        <dbReference type="EMBL" id="KWX19551.1"/>
    </source>
</evidence>
<dbReference type="Gene3D" id="3.40.50.300">
    <property type="entry name" value="P-loop containing nucleotide triphosphate hydrolases"/>
    <property type="match status" value="2"/>
</dbReference>
<evidence type="ECO:0000256" key="2">
    <source>
        <dbReference type="ARBA" id="ARBA00022840"/>
    </source>
</evidence>
<dbReference type="Pfam" id="PF08751">
    <property type="entry name" value="TrwC"/>
    <property type="match status" value="1"/>
</dbReference>
<name>A0A132PB34_9MYCO</name>
<keyword evidence="2" id="KW-0067">ATP-binding</keyword>
<dbReference type="PANTHER" id="PTHR43788:SF6">
    <property type="entry name" value="DNA HELICASE B"/>
    <property type="match status" value="1"/>
</dbReference>
<dbReference type="CDD" id="cd18809">
    <property type="entry name" value="SF1_C_RecD"/>
    <property type="match status" value="1"/>
</dbReference>
<dbReference type="NCBIfam" id="NF041492">
    <property type="entry name" value="MobF"/>
    <property type="match status" value="1"/>
</dbReference>
<dbReference type="SUPFAM" id="SSF55464">
    <property type="entry name" value="Origin of replication-binding domain, RBD-like"/>
    <property type="match status" value="1"/>
</dbReference>
<dbReference type="CDD" id="cd17933">
    <property type="entry name" value="DEXSc_RecD-like"/>
    <property type="match status" value="1"/>
</dbReference>
<dbReference type="EMBL" id="LGTW01000042">
    <property type="protein sequence ID" value="KWX19551.1"/>
    <property type="molecule type" value="Genomic_DNA"/>
</dbReference>
<proteinExistence type="predicted"/>
<gene>
    <name evidence="4" type="ORF">AFM11_35265</name>
</gene>
<keyword evidence="5" id="KW-1185">Reference proteome</keyword>